<organism evidence="3 4">
    <name type="scientific">Kitasatospora kazusensis</name>
    <dbReference type="NCBI Taxonomy" id="407974"/>
    <lineage>
        <taxon>Bacteria</taxon>
        <taxon>Bacillati</taxon>
        <taxon>Actinomycetota</taxon>
        <taxon>Actinomycetes</taxon>
        <taxon>Kitasatosporales</taxon>
        <taxon>Streptomycetaceae</taxon>
        <taxon>Kitasatospora</taxon>
    </lineage>
</organism>
<accession>A0ABN2YNH8</accession>
<evidence type="ECO:0008006" key="5">
    <source>
        <dbReference type="Google" id="ProtNLM"/>
    </source>
</evidence>
<dbReference type="EMBL" id="BAAANT010000001">
    <property type="protein sequence ID" value="GAA2129877.1"/>
    <property type="molecule type" value="Genomic_DNA"/>
</dbReference>
<dbReference type="Proteomes" id="UP001422759">
    <property type="component" value="Unassembled WGS sequence"/>
</dbReference>
<feature type="compositionally biased region" description="Acidic residues" evidence="1">
    <location>
        <begin position="49"/>
        <end position="58"/>
    </location>
</feature>
<dbReference type="RefSeq" id="WP_344459595.1">
    <property type="nucleotide sequence ID" value="NZ_BAAANT010000001.1"/>
</dbReference>
<feature type="region of interest" description="Disordered" evidence="1">
    <location>
        <begin position="104"/>
        <end position="133"/>
    </location>
</feature>
<comment type="caution">
    <text evidence="3">The sequence shown here is derived from an EMBL/GenBank/DDBJ whole genome shotgun (WGS) entry which is preliminary data.</text>
</comment>
<evidence type="ECO:0000313" key="4">
    <source>
        <dbReference type="Proteomes" id="UP001422759"/>
    </source>
</evidence>
<evidence type="ECO:0000256" key="2">
    <source>
        <dbReference type="SAM" id="Phobius"/>
    </source>
</evidence>
<gene>
    <name evidence="3" type="ORF">GCM10009760_01630</name>
</gene>
<feature type="transmembrane region" description="Helical" evidence="2">
    <location>
        <begin position="205"/>
        <end position="232"/>
    </location>
</feature>
<evidence type="ECO:0000313" key="3">
    <source>
        <dbReference type="EMBL" id="GAA2129877.1"/>
    </source>
</evidence>
<feature type="compositionally biased region" description="Basic and acidic residues" evidence="1">
    <location>
        <begin position="18"/>
        <end position="30"/>
    </location>
</feature>
<keyword evidence="2" id="KW-1133">Transmembrane helix</keyword>
<name>A0ABN2YNH8_9ACTN</name>
<keyword evidence="4" id="KW-1185">Reference proteome</keyword>
<feature type="region of interest" description="Disordered" evidence="1">
    <location>
        <begin position="1"/>
        <end position="72"/>
    </location>
</feature>
<proteinExistence type="predicted"/>
<evidence type="ECO:0000256" key="1">
    <source>
        <dbReference type="SAM" id="MobiDB-lite"/>
    </source>
</evidence>
<keyword evidence="2" id="KW-0812">Transmembrane</keyword>
<feature type="compositionally biased region" description="Basic and acidic residues" evidence="1">
    <location>
        <begin position="104"/>
        <end position="113"/>
    </location>
</feature>
<keyword evidence="2" id="KW-0472">Membrane</keyword>
<feature type="compositionally biased region" description="Pro residues" evidence="1">
    <location>
        <begin position="1"/>
        <end position="10"/>
    </location>
</feature>
<feature type="transmembrane region" description="Helical" evidence="2">
    <location>
        <begin position="143"/>
        <end position="160"/>
    </location>
</feature>
<sequence>MTVPPKPTRPPTIGLPDARPDADEVVEWWRKSRPRKQRAAPEPAPAENETADTEDQAAEDQQPAPNTTPAYDLNDVVNRLGLLISETPEERAKRLRAEHEAWYERQGETPDQRKARHRSEHAAQRRRASMLWRQPQSERARRFRRWCILTAASASIGYAFGAVQLVAHMPVTAAALTAAGTWALDLRMRGWGHVRVSEARGPGALTVLVLVRVPFASALAGALGLAPLLALFSTHH</sequence>
<reference evidence="3 4" key="1">
    <citation type="journal article" date="2019" name="Int. J. Syst. Evol. Microbiol.">
        <title>The Global Catalogue of Microorganisms (GCM) 10K type strain sequencing project: providing services to taxonomists for standard genome sequencing and annotation.</title>
        <authorList>
            <consortium name="The Broad Institute Genomics Platform"/>
            <consortium name="The Broad Institute Genome Sequencing Center for Infectious Disease"/>
            <person name="Wu L."/>
            <person name="Ma J."/>
        </authorList>
    </citation>
    <scope>NUCLEOTIDE SEQUENCE [LARGE SCALE GENOMIC DNA]</scope>
    <source>
        <strain evidence="3 4">JCM 14560</strain>
    </source>
</reference>
<protein>
    <recommendedName>
        <fullName evidence="5">DUF2637 domain-containing protein</fullName>
    </recommendedName>
</protein>
<feature type="compositionally biased region" description="Basic residues" evidence="1">
    <location>
        <begin position="114"/>
        <end position="128"/>
    </location>
</feature>